<keyword evidence="7 9" id="KW-0238">DNA-binding</keyword>
<dbReference type="NCBIfam" id="NF009118">
    <property type="entry name" value="PRK12469.1"/>
    <property type="match status" value="1"/>
</dbReference>
<dbReference type="InterPro" id="IPR000394">
    <property type="entry name" value="RNA_pol_sigma_54"/>
</dbReference>
<dbReference type="Pfam" id="PF00309">
    <property type="entry name" value="Sigma54_AID"/>
    <property type="match status" value="1"/>
</dbReference>
<dbReference type="Pfam" id="PF04963">
    <property type="entry name" value="Sigma54_CBD"/>
    <property type="match status" value="1"/>
</dbReference>
<accession>A0A5N3PFJ5</accession>
<keyword evidence="8 9" id="KW-0804">Transcription</keyword>
<sequence>MSSTQRLELRQGHALIMTPQLLQSIKLLQLSHLELAAFIDAELERNPLLQQAEDAADSLLDSRMRATEQSERMIRRIFPPAGARFPNSNSGQAGASVASDAVPSLDATLAGQVSLTEHLEAQLGLATTDRVLIETGRYLIHSLSEAGYLAEETDETAATLGVDTDTVTRALRLIQGFDPPGIGARNLRECLTIQLRERDRLDAPMEALLARLDLVARRDHANLRRLCGVTEDALAAMIAEIRSLEPKPGLAFGTAPVDTLVPDIFVRPAPAGSFEIELNGTTMPRLLVDRAHHAELVRSARGKADQLFVSDCVRSASWLARTLDQRATTILKVAHEIVRQQGAFFREGAAHLRPMTLRSVATAIRMHESTISRVTANKAIGSPRGTFPMKYFFSSALNGADGSDGHSSAAVRHRIRALIAAETVGVVLSDEAIARRLQASGVAIARRTVAKYRKALRIPAAAQRQRVSRRSPMPVQ</sequence>
<evidence type="ECO:0000256" key="4">
    <source>
        <dbReference type="ARBA" id="ARBA00022695"/>
    </source>
</evidence>
<dbReference type="AlphaFoldDB" id="A0A5N3PFJ5"/>
<proteinExistence type="inferred from homology"/>
<keyword evidence="4 9" id="KW-0548">Nucleotidyltransferase</keyword>
<dbReference type="EMBL" id="VCMV01000006">
    <property type="protein sequence ID" value="KAB0268481.1"/>
    <property type="molecule type" value="Genomic_DNA"/>
</dbReference>
<evidence type="ECO:0000256" key="5">
    <source>
        <dbReference type="ARBA" id="ARBA00023015"/>
    </source>
</evidence>
<keyword evidence="2 9" id="KW-0240">DNA-directed RNA polymerase</keyword>
<dbReference type="PROSITE" id="PS50044">
    <property type="entry name" value="SIGMA54_3"/>
    <property type="match status" value="1"/>
</dbReference>
<feature type="domain" description="RNA polymerase sigma factor 54 core-binding" evidence="11">
    <location>
        <begin position="106"/>
        <end position="290"/>
    </location>
</feature>
<evidence type="ECO:0000256" key="6">
    <source>
        <dbReference type="ARBA" id="ARBA00023082"/>
    </source>
</evidence>
<evidence type="ECO:0000313" key="12">
    <source>
        <dbReference type="EMBL" id="KAB0268481.1"/>
    </source>
</evidence>
<dbReference type="GO" id="GO:0001216">
    <property type="term" value="F:DNA-binding transcription activator activity"/>
    <property type="evidence" value="ECO:0007669"/>
    <property type="project" value="InterPro"/>
</dbReference>
<keyword evidence="3 9" id="KW-0808">Transferase</keyword>
<dbReference type="NCBIfam" id="NF004596">
    <property type="entry name" value="PRK05932.1-3"/>
    <property type="match status" value="1"/>
</dbReference>
<evidence type="ECO:0000259" key="10">
    <source>
        <dbReference type="Pfam" id="PF04552"/>
    </source>
</evidence>
<dbReference type="PRINTS" id="PR00045">
    <property type="entry name" value="SIGMA54FCT"/>
</dbReference>
<name>A0A5N3PFJ5_9HYPH</name>
<dbReference type="Proteomes" id="UP000325684">
    <property type="component" value="Unassembled WGS sequence"/>
</dbReference>
<dbReference type="InterPro" id="IPR007046">
    <property type="entry name" value="RNA_pol_sigma_54_core-bd"/>
</dbReference>
<dbReference type="InterPro" id="IPR038709">
    <property type="entry name" value="RpoN_core-bd_sf"/>
</dbReference>
<evidence type="ECO:0000256" key="9">
    <source>
        <dbReference type="PIRNR" id="PIRNR000774"/>
    </source>
</evidence>
<evidence type="ECO:0000313" key="13">
    <source>
        <dbReference type="Proteomes" id="UP000325684"/>
    </source>
</evidence>
<keyword evidence="5 9" id="KW-0805">Transcription regulation</keyword>
<dbReference type="Pfam" id="PF04552">
    <property type="entry name" value="Sigma54_DBD"/>
    <property type="match status" value="1"/>
</dbReference>
<dbReference type="PANTHER" id="PTHR32248:SF4">
    <property type="entry name" value="RNA POLYMERASE SIGMA-54 FACTOR"/>
    <property type="match status" value="1"/>
</dbReference>
<keyword evidence="13" id="KW-1185">Reference proteome</keyword>
<comment type="function">
    <text evidence="9">Sigma factors are initiation factors that promote the attachment of RNA polymerase to specific initiation sites and are then released.</text>
</comment>
<dbReference type="InterPro" id="IPR007634">
    <property type="entry name" value="RNA_pol_sigma_54_DNA-bd"/>
</dbReference>
<dbReference type="OrthoDB" id="9814402at2"/>
<dbReference type="PROSITE" id="PS00717">
    <property type="entry name" value="SIGMA54_1"/>
    <property type="match status" value="1"/>
</dbReference>
<dbReference type="RefSeq" id="WP_150942663.1">
    <property type="nucleotide sequence ID" value="NZ_VCMV01000006.1"/>
</dbReference>
<protein>
    <recommendedName>
        <fullName evidence="9">RNA polymerase sigma-54 factor</fullName>
    </recommendedName>
</protein>
<comment type="caution">
    <text evidence="12">The sequence shown here is derived from an EMBL/GenBank/DDBJ whole genome shotgun (WGS) entry which is preliminary data.</text>
</comment>
<dbReference type="GO" id="GO:0016779">
    <property type="term" value="F:nucleotidyltransferase activity"/>
    <property type="evidence" value="ECO:0007669"/>
    <property type="project" value="UniProtKB-KW"/>
</dbReference>
<evidence type="ECO:0000256" key="8">
    <source>
        <dbReference type="ARBA" id="ARBA00023163"/>
    </source>
</evidence>
<evidence type="ECO:0000256" key="7">
    <source>
        <dbReference type="ARBA" id="ARBA00023125"/>
    </source>
</evidence>
<dbReference type="Gene3D" id="1.10.10.60">
    <property type="entry name" value="Homeodomain-like"/>
    <property type="match status" value="1"/>
</dbReference>
<dbReference type="Gene3D" id="1.10.10.1330">
    <property type="entry name" value="RNA polymerase sigma-54 factor, core-binding domain"/>
    <property type="match status" value="1"/>
</dbReference>
<dbReference type="GO" id="GO:0000428">
    <property type="term" value="C:DNA-directed RNA polymerase complex"/>
    <property type="evidence" value="ECO:0007669"/>
    <property type="project" value="UniProtKB-KW"/>
</dbReference>
<dbReference type="GO" id="GO:0016987">
    <property type="term" value="F:sigma factor activity"/>
    <property type="evidence" value="ECO:0007669"/>
    <property type="project" value="UniProtKB-KW"/>
</dbReference>
<dbReference type="GO" id="GO:0006352">
    <property type="term" value="P:DNA-templated transcription initiation"/>
    <property type="evidence" value="ECO:0007669"/>
    <property type="project" value="InterPro"/>
</dbReference>
<evidence type="ECO:0000256" key="3">
    <source>
        <dbReference type="ARBA" id="ARBA00022679"/>
    </source>
</evidence>
<evidence type="ECO:0000259" key="11">
    <source>
        <dbReference type="Pfam" id="PF04963"/>
    </source>
</evidence>
<reference evidence="12 13" key="1">
    <citation type="journal article" date="2019" name="Microorganisms">
        <title>Genome Insights into the Novel Species Microvirga brassicacearum, a Rapeseed Endophyte with Biotechnological Potential.</title>
        <authorList>
            <person name="Jimenez-Gomez A."/>
            <person name="Saati-Santamaria Z."/>
            <person name="Igual J.M."/>
            <person name="Rivas R."/>
            <person name="Mateos P.F."/>
            <person name="Garcia-Fraile P."/>
        </authorList>
    </citation>
    <scope>NUCLEOTIDE SEQUENCE [LARGE SCALE GENOMIC DNA]</scope>
    <source>
        <strain evidence="12 13">CDVBN77</strain>
    </source>
</reference>
<dbReference type="GO" id="GO:0003677">
    <property type="term" value="F:DNA binding"/>
    <property type="evidence" value="ECO:0007669"/>
    <property type="project" value="UniProtKB-KW"/>
</dbReference>
<dbReference type="PIRSF" id="PIRSF000774">
    <property type="entry name" value="RpoN"/>
    <property type="match status" value="1"/>
</dbReference>
<evidence type="ECO:0000256" key="1">
    <source>
        <dbReference type="ARBA" id="ARBA00008798"/>
    </source>
</evidence>
<dbReference type="PROSITE" id="PS00718">
    <property type="entry name" value="SIGMA54_2"/>
    <property type="match status" value="1"/>
</dbReference>
<evidence type="ECO:0000256" key="2">
    <source>
        <dbReference type="ARBA" id="ARBA00022478"/>
    </source>
</evidence>
<feature type="domain" description="RNA polymerase sigma factor 54 DNA-binding" evidence="10">
    <location>
        <begin position="308"/>
        <end position="466"/>
    </location>
</feature>
<keyword evidence="6 9" id="KW-0731">Sigma factor</keyword>
<dbReference type="NCBIfam" id="TIGR02395">
    <property type="entry name" value="rpoN_sigma"/>
    <property type="match status" value="1"/>
</dbReference>
<dbReference type="PANTHER" id="PTHR32248">
    <property type="entry name" value="RNA POLYMERASE SIGMA-54 FACTOR"/>
    <property type="match status" value="1"/>
</dbReference>
<organism evidence="12 13">
    <name type="scientific">Microvirga brassicacearum</name>
    <dbReference type="NCBI Taxonomy" id="2580413"/>
    <lineage>
        <taxon>Bacteria</taxon>
        <taxon>Pseudomonadati</taxon>
        <taxon>Pseudomonadota</taxon>
        <taxon>Alphaproteobacteria</taxon>
        <taxon>Hyphomicrobiales</taxon>
        <taxon>Methylobacteriaceae</taxon>
        <taxon>Microvirga</taxon>
    </lineage>
</organism>
<comment type="similarity">
    <text evidence="1 9">Belongs to the sigma-54 factor family.</text>
</comment>
<gene>
    <name evidence="12" type="primary">rpoN</name>
    <name evidence="12" type="ORF">FEZ63_05685</name>
</gene>